<evidence type="ECO:0000256" key="1">
    <source>
        <dbReference type="SAM" id="MobiDB-lite"/>
    </source>
</evidence>
<evidence type="ECO:0000313" key="4">
    <source>
        <dbReference type="Proteomes" id="UP000472260"/>
    </source>
</evidence>
<keyword evidence="4" id="KW-1185">Reference proteome</keyword>
<evidence type="ECO:0000259" key="2">
    <source>
        <dbReference type="Pfam" id="PF13837"/>
    </source>
</evidence>
<dbReference type="Ensembl" id="ENSSANT00000029702.1">
    <property type="protein sequence ID" value="ENSSANP00000027884.1"/>
    <property type="gene ID" value="ENSSANG00000014329.1"/>
</dbReference>
<dbReference type="AlphaFoldDB" id="A0A671M4E7"/>
<feature type="compositionally biased region" description="Basic and acidic residues" evidence="1">
    <location>
        <begin position="105"/>
        <end position="122"/>
    </location>
</feature>
<dbReference type="Gene3D" id="1.10.10.60">
    <property type="entry name" value="Homeodomain-like"/>
    <property type="match status" value="1"/>
</dbReference>
<dbReference type="Proteomes" id="UP000472260">
    <property type="component" value="Unassembled WGS sequence"/>
</dbReference>
<organism evidence="3 4">
    <name type="scientific">Sinocyclocheilus anshuiensis</name>
    <dbReference type="NCBI Taxonomy" id="1608454"/>
    <lineage>
        <taxon>Eukaryota</taxon>
        <taxon>Metazoa</taxon>
        <taxon>Chordata</taxon>
        <taxon>Craniata</taxon>
        <taxon>Vertebrata</taxon>
        <taxon>Euteleostomi</taxon>
        <taxon>Actinopterygii</taxon>
        <taxon>Neopterygii</taxon>
        <taxon>Teleostei</taxon>
        <taxon>Ostariophysi</taxon>
        <taxon>Cypriniformes</taxon>
        <taxon>Cyprinidae</taxon>
        <taxon>Cyprininae</taxon>
        <taxon>Sinocyclocheilus</taxon>
    </lineage>
</organism>
<sequence>MEYSEKWTDCEVQALLRIFSSKEIQRGFASSKRNSKVYSNISAQLLLVGIHHSAKQCREKLKKLKQDYKKIKEHNNLNNSDQRTGKWYGSMDAILGHKPACTRNVESKDSEASDTDISVKGK</sequence>
<name>A0A671M4E7_9TELE</name>
<feature type="domain" description="Myb/SANT-like DNA-binding" evidence="2">
    <location>
        <begin position="5"/>
        <end position="93"/>
    </location>
</feature>
<dbReference type="PANTHER" id="PTHR47595">
    <property type="entry name" value="HEAT SHOCK 70 KDA PROTEIN 14"/>
    <property type="match status" value="1"/>
</dbReference>
<accession>A0A671M4E7</accession>
<reference evidence="3" key="1">
    <citation type="submission" date="2025-05" db="UniProtKB">
        <authorList>
            <consortium name="Ensembl"/>
        </authorList>
    </citation>
    <scope>IDENTIFICATION</scope>
</reference>
<protein>
    <recommendedName>
        <fullName evidence="2">Myb/SANT-like DNA-binding domain-containing protein</fullName>
    </recommendedName>
</protein>
<dbReference type="PANTHER" id="PTHR47595:SF1">
    <property type="entry name" value="MYB_SANT-LIKE DNA-BINDING DOMAIN-CONTAINING PROTEIN"/>
    <property type="match status" value="1"/>
</dbReference>
<dbReference type="Pfam" id="PF13837">
    <property type="entry name" value="Myb_DNA-bind_4"/>
    <property type="match status" value="1"/>
</dbReference>
<proteinExistence type="predicted"/>
<dbReference type="InterPro" id="IPR044822">
    <property type="entry name" value="Myb_DNA-bind_4"/>
</dbReference>
<feature type="region of interest" description="Disordered" evidence="1">
    <location>
        <begin position="103"/>
        <end position="122"/>
    </location>
</feature>
<dbReference type="Ensembl" id="ENSSANT00000026003.1">
    <property type="protein sequence ID" value="ENSSANP00000024410.1"/>
    <property type="gene ID" value="ENSSANG00000012585.1"/>
</dbReference>
<evidence type="ECO:0000313" key="3">
    <source>
        <dbReference type="Ensembl" id="ENSSANP00000027884.1"/>
    </source>
</evidence>